<keyword evidence="3" id="KW-1185">Reference proteome</keyword>
<feature type="transmembrane region" description="Helical" evidence="1">
    <location>
        <begin position="6"/>
        <end position="28"/>
    </location>
</feature>
<reference evidence="2 3" key="1">
    <citation type="submission" date="2021-07" db="EMBL/GenBank/DDBJ databases">
        <title>Clostridium weizhouense sp. nov., an anaerobic bacterium isolated from activated sludge of Petroleum wastewater.</title>
        <authorList>
            <person name="Li Q."/>
        </authorList>
    </citation>
    <scope>NUCLEOTIDE SEQUENCE [LARGE SCALE GENOMIC DNA]</scope>
    <source>
        <strain evidence="2 3">YB-6</strain>
    </source>
</reference>
<proteinExistence type="predicted"/>
<evidence type="ECO:0000313" key="3">
    <source>
        <dbReference type="Proteomes" id="UP001519921"/>
    </source>
</evidence>
<dbReference type="SUPFAM" id="SSF54523">
    <property type="entry name" value="Pili subunits"/>
    <property type="match status" value="1"/>
</dbReference>
<keyword evidence="1" id="KW-0812">Transmembrane</keyword>
<gene>
    <name evidence="2" type="ORF">KYD98_12560</name>
</gene>
<evidence type="ECO:0000313" key="2">
    <source>
        <dbReference type="EMBL" id="MBW6410928.1"/>
    </source>
</evidence>
<dbReference type="PROSITE" id="PS00409">
    <property type="entry name" value="PROKAR_NTER_METHYL"/>
    <property type="match status" value="1"/>
</dbReference>
<keyword evidence="1" id="KW-1133">Transmembrane helix</keyword>
<dbReference type="InterPro" id="IPR045584">
    <property type="entry name" value="Pilin-like"/>
</dbReference>
<dbReference type="RefSeq" id="WP_219780395.1">
    <property type="nucleotide sequence ID" value="NZ_JAHXPT010000010.1"/>
</dbReference>
<dbReference type="NCBIfam" id="TIGR02532">
    <property type="entry name" value="IV_pilin_GFxxxE"/>
    <property type="match status" value="1"/>
</dbReference>
<dbReference type="InterPro" id="IPR012902">
    <property type="entry name" value="N_methyl_site"/>
</dbReference>
<sequence length="145" mass="16560">MRKKGFTLIELVISIAIITIIFAVSISLSKMNSRIYNDIRYESLLYEIEDIISYSKAYCKNNNTSGEIQIDNKLNEISFSQNDDKKIKKVTLPKDINLIVKNEILNIGSNGHIKNGLCISVEDKYHECYDITIRVGVDLVTIKKK</sequence>
<organism evidence="2 3">
    <name type="scientific">Clostridium weizhouense</name>
    <dbReference type="NCBI Taxonomy" id="2859781"/>
    <lineage>
        <taxon>Bacteria</taxon>
        <taxon>Bacillati</taxon>
        <taxon>Bacillota</taxon>
        <taxon>Clostridia</taxon>
        <taxon>Eubacteriales</taxon>
        <taxon>Clostridiaceae</taxon>
        <taxon>Clostridium</taxon>
    </lineage>
</organism>
<protein>
    <submittedName>
        <fullName evidence="2">Prepilin-type N-terminal cleavage/methylation domain-containing protein</fullName>
    </submittedName>
</protein>
<accession>A0ABS7AQI5</accession>
<name>A0ABS7AQI5_9CLOT</name>
<comment type="caution">
    <text evidence="2">The sequence shown here is derived from an EMBL/GenBank/DDBJ whole genome shotgun (WGS) entry which is preliminary data.</text>
</comment>
<keyword evidence="1" id="KW-0472">Membrane</keyword>
<dbReference type="Proteomes" id="UP001519921">
    <property type="component" value="Unassembled WGS sequence"/>
</dbReference>
<evidence type="ECO:0000256" key="1">
    <source>
        <dbReference type="SAM" id="Phobius"/>
    </source>
</evidence>
<dbReference type="EMBL" id="JAHXPT010000010">
    <property type="protein sequence ID" value="MBW6410928.1"/>
    <property type="molecule type" value="Genomic_DNA"/>
</dbReference>
<dbReference type="Pfam" id="PF07963">
    <property type="entry name" value="N_methyl"/>
    <property type="match status" value="1"/>
</dbReference>